<gene>
    <name evidence="3" type="primary">20341546</name>
    <name evidence="2" type="ORF">GGTG_01088</name>
</gene>
<organism evidence="2">
    <name type="scientific">Gaeumannomyces tritici (strain R3-111a-1)</name>
    <name type="common">Wheat and barley take-all root rot fungus</name>
    <name type="synonym">Gaeumannomyces graminis var. tritici</name>
    <dbReference type="NCBI Taxonomy" id="644352"/>
    <lineage>
        <taxon>Eukaryota</taxon>
        <taxon>Fungi</taxon>
        <taxon>Dikarya</taxon>
        <taxon>Ascomycota</taxon>
        <taxon>Pezizomycotina</taxon>
        <taxon>Sordariomycetes</taxon>
        <taxon>Sordariomycetidae</taxon>
        <taxon>Magnaporthales</taxon>
        <taxon>Magnaporthaceae</taxon>
        <taxon>Gaeumannomyces</taxon>
    </lineage>
</organism>
<reference evidence="4" key="1">
    <citation type="submission" date="2010-07" db="EMBL/GenBank/DDBJ databases">
        <title>The genome sequence of Gaeumannomyces graminis var. tritici strain R3-111a-1.</title>
        <authorList>
            <consortium name="The Broad Institute Genome Sequencing Platform"/>
            <person name="Ma L.-J."/>
            <person name="Dead R."/>
            <person name="Young S."/>
            <person name="Zeng Q."/>
            <person name="Koehrsen M."/>
            <person name="Alvarado L."/>
            <person name="Berlin A."/>
            <person name="Chapman S.B."/>
            <person name="Chen Z."/>
            <person name="Freedman E."/>
            <person name="Gellesch M."/>
            <person name="Goldberg J."/>
            <person name="Griggs A."/>
            <person name="Gujja S."/>
            <person name="Heilman E.R."/>
            <person name="Heiman D."/>
            <person name="Hepburn T."/>
            <person name="Howarth C."/>
            <person name="Jen D."/>
            <person name="Larson L."/>
            <person name="Mehta T."/>
            <person name="Neiman D."/>
            <person name="Pearson M."/>
            <person name="Roberts A."/>
            <person name="Saif S."/>
            <person name="Shea T."/>
            <person name="Shenoy N."/>
            <person name="Sisk P."/>
            <person name="Stolte C."/>
            <person name="Sykes S."/>
            <person name="Walk T."/>
            <person name="White J."/>
            <person name="Yandava C."/>
            <person name="Haas B."/>
            <person name="Nusbaum C."/>
            <person name="Birren B."/>
        </authorList>
    </citation>
    <scope>NUCLEOTIDE SEQUENCE [LARGE SCALE GENOMIC DNA]</scope>
    <source>
        <strain evidence="4">R3-111a-1</strain>
    </source>
</reference>
<reference evidence="3" key="4">
    <citation type="journal article" date="2015" name="G3 (Bethesda)">
        <title>Genome sequences of three phytopathogenic species of the Magnaporthaceae family of fungi.</title>
        <authorList>
            <person name="Okagaki L.H."/>
            <person name="Nunes C.C."/>
            <person name="Sailsbery J."/>
            <person name="Clay B."/>
            <person name="Brown D."/>
            <person name="John T."/>
            <person name="Oh Y."/>
            <person name="Young N."/>
            <person name="Fitzgerald M."/>
            <person name="Haas B.J."/>
            <person name="Zeng Q."/>
            <person name="Young S."/>
            <person name="Adiconis X."/>
            <person name="Fan L."/>
            <person name="Levin J.Z."/>
            <person name="Mitchell T.K."/>
            <person name="Okubara P.A."/>
            <person name="Farman M.L."/>
            <person name="Kohn L.M."/>
            <person name="Birren B."/>
            <person name="Ma L.-J."/>
            <person name="Dean R.A."/>
        </authorList>
    </citation>
    <scope>NUCLEOTIDE SEQUENCE</scope>
    <source>
        <strain evidence="3">R3-111a-1</strain>
    </source>
</reference>
<keyword evidence="4" id="KW-1185">Reference proteome</keyword>
<dbReference type="AlphaFoldDB" id="J3NIK9"/>
<sequence length="59" mass="6084">MGSQARSGAAGMGMGMGMAPDAKNQADIDRKGENGVFSVTAPWDMRGKSGGWCCRCDNG</sequence>
<accession>J3NIK9</accession>
<dbReference type="RefSeq" id="XP_009217111.1">
    <property type="nucleotide sequence ID" value="XM_009218847.1"/>
</dbReference>
<proteinExistence type="predicted"/>
<dbReference type="GeneID" id="20341546"/>
<dbReference type="EMBL" id="GL385395">
    <property type="protein sequence ID" value="EJT81102.1"/>
    <property type="molecule type" value="Genomic_DNA"/>
</dbReference>
<dbReference type="VEuPathDB" id="FungiDB:GGTG_01088"/>
<reference evidence="2" key="3">
    <citation type="submission" date="2010-09" db="EMBL/GenBank/DDBJ databases">
        <title>Annotation of Gaeumannomyces graminis var. tritici R3-111a-1.</title>
        <authorList>
            <consortium name="The Broad Institute Genome Sequencing Platform"/>
            <person name="Ma L.-J."/>
            <person name="Dead R."/>
            <person name="Young S.K."/>
            <person name="Zeng Q."/>
            <person name="Gargeya S."/>
            <person name="Fitzgerald M."/>
            <person name="Haas B."/>
            <person name="Abouelleil A."/>
            <person name="Alvarado L."/>
            <person name="Arachchi H.M."/>
            <person name="Berlin A."/>
            <person name="Brown A."/>
            <person name="Chapman S.B."/>
            <person name="Chen Z."/>
            <person name="Dunbar C."/>
            <person name="Freedman E."/>
            <person name="Gearin G."/>
            <person name="Gellesch M."/>
            <person name="Goldberg J."/>
            <person name="Griggs A."/>
            <person name="Gujja S."/>
            <person name="Heiman D."/>
            <person name="Howarth C."/>
            <person name="Larson L."/>
            <person name="Lui A."/>
            <person name="MacDonald P.J.P."/>
            <person name="Mehta T."/>
            <person name="Montmayeur A."/>
            <person name="Murphy C."/>
            <person name="Neiman D."/>
            <person name="Pearson M."/>
            <person name="Priest M."/>
            <person name="Roberts A."/>
            <person name="Saif S."/>
            <person name="Shea T."/>
            <person name="Shenoy N."/>
            <person name="Sisk P."/>
            <person name="Stolte C."/>
            <person name="Sykes S."/>
            <person name="Yandava C."/>
            <person name="Wortman J."/>
            <person name="Nusbaum C."/>
            <person name="Birren B."/>
        </authorList>
    </citation>
    <scope>NUCLEOTIDE SEQUENCE</scope>
    <source>
        <strain evidence="2">R3-111a-1</strain>
    </source>
</reference>
<dbReference type="EnsemblFungi" id="EJT81102">
    <property type="protein sequence ID" value="EJT81102"/>
    <property type="gene ID" value="GGTG_01088"/>
</dbReference>
<dbReference type="Proteomes" id="UP000006039">
    <property type="component" value="Unassembled WGS sequence"/>
</dbReference>
<dbReference type="HOGENOM" id="CLU_2960898_0_0_1"/>
<evidence type="ECO:0000313" key="4">
    <source>
        <dbReference type="Proteomes" id="UP000006039"/>
    </source>
</evidence>
<evidence type="ECO:0000256" key="1">
    <source>
        <dbReference type="SAM" id="MobiDB-lite"/>
    </source>
</evidence>
<evidence type="ECO:0000313" key="3">
    <source>
        <dbReference type="EnsemblFungi" id="EJT81102"/>
    </source>
</evidence>
<reference evidence="2" key="2">
    <citation type="submission" date="2010-07" db="EMBL/GenBank/DDBJ databases">
        <authorList>
            <consortium name="The Broad Institute Genome Sequencing Platform"/>
            <consortium name="Broad Institute Genome Sequencing Center for Infectious Disease"/>
            <person name="Ma L.-J."/>
            <person name="Dead R."/>
            <person name="Young S."/>
            <person name="Zeng Q."/>
            <person name="Koehrsen M."/>
            <person name="Alvarado L."/>
            <person name="Berlin A."/>
            <person name="Chapman S.B."/>
            <person name="Chen Z."/>
            <person name="Freedman E."/>
            <person name="Gellesch M."/>
            <person name="Goldberg J."/>
            <person name="Griggs A."/>
            <person name="Gujja S."/>
            <person name="Heilman E.R."/>
            <person name="Heiman D."/>
            <person name="Hepburn T."/>
            <person name="Howarth C."/>
            <person name="Jen D."/>
            <person name="Larson L."/>
            <person name="Mehta T."/>
            <person name="Neiman D."/>
            <person name="Pearson M."/>
            <person name="Roberts A."/>
            <person name="Saif S."/>
            <person name="Shea T."/>
            <person name="Shenoy N."/>
            <person name="Sisk P."/>
            <person name="Stolte C."/>
            <person name="Sykes S."/>
            <person name="Walk T."/>
            <person name="White J."/>
            <person name="Yandava C."/>
            <person name="Haas B."/>
            <person name="Nusbaum C."/>
            <person name="Birren B."/>
        </authorList>
    </citation>
    <scope>NUCLEOTIDE SEQUENCE</scope>
    <source>
        <strain evidence="2">R3-111a-1</strain>
    </source>
</reference>
<evidence type="ECO:0000313" key="2">
    <source>
        <dbReference type="EMBL" id="EJT81102.1"/>
    </source>
</evidence>
<feature type="region of interest" description="Disordered" evidence="1">
    <location>
        <begin position="1"/>
        <end position="26"/>
    </location>
</feature>
<reference evidence="3" key="5">
    <citation type="submission" date="2018-04" db="UniProtKB">
        <authorList>
            <consortium name="EnsemblFungi"/>
        </authorList>
    </citation>
    <scope>IDENTIFICATION</scope>
    <source>
        <strain evidence="3">R3-111a-1</strain>
    </source>
</reference>
<protein>
    <submittedName>
        <fullName evidence="2 3">Uncharacterized protein</fullName>
    </submittedName>
</protein>
<name>J3NIK9_GAET3</name>